<evidence type="ECO:0000256" key="1">
    <source>
        <dbReference type="SAM" id="MobiDB-lite"/>
    </source>
</evidence>
<dbReference type="CDD" id="cd00077">
    <property type="entry name" value="HDc"/>
    <property type="match status" value="1"/>
</dbReference>
<dbReference type="EMBL" id="MXAV01000051">
    <property type="protein sequence ID" value="PKY09773.1"/>
    <property type="molecule type" value="Genomic_DNA"/>
</dbReference>
<feature type="transmembrane region" description="Helical" evidence="2">
    <location>
        <begin position="63"/>
        <end position="85"/>
    </location>
</feature>
<dbReference type="AlphaFoldDB" id="A0A2I1DIS3"/>
<proteinExistence type="predicted"/>
<dbReference type="OrthoDB" id="9965966at2"/>
<keyword evidence="2" id="KW-0812">Transmembrane</keyword>
<keyword evidence="2" id="KW-0472">Membrane</keyword>
<feature type="transmembrane region" description="Helical" evidence="2">
    <location>
        <begin position="7"/>
        <end position="28"/>
    </location>
</feature>
<evidence type="ECO:0000313" key="4">
    <source>
        <dbReference type="Proteomes" id="UP000234329"/>
    </source>
</evidence>
<dbReference type="Proteomes" id="UP000234329">
    <property type="component" value="Unassembled WGS sequence"/>
</dbReference>
<dbReference type="InterPro" id="IPR003607">
    <property type="entry name" value="HD/PDEase_dom"/>
</dbReference>
<name>A0A2I1DIS3_9PROT</name>
<reference evidence="3 4" key="1">
    <citation type="submission" date="2017-03" db="EMBL/GenBank/DDBJ databases">
        <title>Draft genime sequence of the acidophilic sulfur-oxidizing bacterium Acidithiobacillus sp. SH, isolated from seawater.</title>
        <authorList>
            <person name="Sharmin S."/>
            <person name="Tokuhisa M."/>
            <person name="Kanao T."/>
            <person name="Kamimura K."/>
        </authorList>
    </citation>
    <scope>NUCLEOTIDE SEQUENCE [LARGE SCALE GENOMIC DNA]</scope>
    <source>
        <strain evidence="3 4">SH</strain>
    </source>
</reference>
<evidence type="ECO:0008006" key="5">
    <source>
        <dbReference type="Google" id="ProtNLM"/>
    </source>
</evidence>
<dbReference type="RefSeq" id="WP_101538792.1">
    <property type="nucleotide sequence ID" value="NZ_MXAV01000051.1"/>
</dbReference>
<dbReference type="InParanoid" id="A0A2I1DIS3"/>
<dbReference type="SUPFAM" id="SSF109604">
    <property type="entry name" value="HD-domain/PDEase-like"/>
    <property type="match status" value="1"/>
</dbReference>
<keyword evidence="2" id="KW-1133">Transmembrane helix</keyword>
<protein>
    <recommendedName>
        <fullName evidence="5">HD domain-containing protein</fullName>
    </recommendedName>
</protein>
<accession>A0A2I1DIS3</accession>
<sequence>MFRIFWVFWVAIVAVVVGLWILAPLHYIEYVTVLSGAGNANAVVKTIGMNQSIGTITWIVTDFFHGAFIAAPIALAGFVSAYSLYRYAQRVENNEVSSRQSSVFDRVGGDDSDYVATELRFHGIKTAYDMSDQSIKLRKAKGHIKTPEWATDYEQELLGILYEHRDWPTDVSGYHGSNLYQHSIEVWKHTARSLKRNNFDQNTPTAQVTRCLALTHDAGKIIAYRQKNGAWIKTSNRHEQLGLVVMRSISAFWRIDMETRKALEKSAAILLNGDNPVVTGVVVDTAVKLVRVADMFVTGRESTNQRSKVSERERQEGSAPSFNAPDQAGIIAIDEQILARIMESSIETLMEKLKIGKKSGSKKAQINNGYKDMVFVDAVTFASHMIEAAENAGVMGLDKPSGEMLNSDAKMILRSMTKEGLLITKIKGKETGDLGLFSYKTSKTTLYNVVCIEWKWPQYIVDIQNEIVVECAIKPV</sequence>
<evidence type="ECO:0000256" key="2">
    <source>
        <dbReference type="SAM" id="Phobius"/>
    </source>
</evidence>
<feature type="region of interest" description="Disordered" evidence="1">
    <location>
        <begin position="301"/>
        <end position="325"/>
    </location>
</feature>
<comment type="caution">
    <text evidence="3">The sequence shown here is derived from an EMBL/GenBank/DDBJ whole genome shotgun (WGS) entry which is preliminary data.</text>
</comment>
<organism evidence="3 4">
    <name type="scientific">Acidithiobacillus marinus</name>
    <dbReference type="NCBI Taxonomy" id="187490"/>
    <lineage>
        <taxon>Bacteria</taxon>
        <taxon>Pseudomonadati</taxon>
        <taxon>Pseudomonadota</taxon>
        <taxon>Acidithiobacillia</taxon>
        <taxon>Acidithiobacillales</taxon>
        <taxon>Acidithiobacillaceae</taxon>
        <taxon>Acidithiobacillus</taxon>
    </lineage>
</organism>
<gene>
    <name evidence="3" type="ORF">B1757_13310</name>
</gene>
<keyword evidence="4" id="KW-1185">Reference proteome</keyword>
<evidence type="ECO:0000313" key="3">
    <source>
        <dbReference type="EMBL" id="PKY09773.1"/>
    </source>
</evidence>